<name>A0ABW3UI20_9BACL</name>
<dbReference type="RefSeq" id="WP_345594310.1">
    <property type="nucleotide sequence ID" value="NZ_BAABJG010000055.1"/>
</dbReference>
<dbReference type="Proteomes" id="UP001597180">
    <property type="component" value="Unassembled WGS sequence"/>
</dbReference>
<reference evidence="2" key="1">
    <citation type="journal article" date="2019" name="Int. J. Syst. Evol. Microbiol.">
        <title>The Global Catalogue of Microorganisms (GCM) 10K type strain sequencing project: providing services to taxonomists for standard genome sequencing and annotation.</title>
        <authorList>
            <consortium name="The Broad Institute Genomics Platform"/>
            <consortium name="The Broad Institute Genome Sequencing Center for Infectious Disease"/>
            <person name="Wu L."/>
            <person name="Ma J."/>
        </authorList>
    </citation>
    <scope>NUCLEOTIDE SEQUENCE [LARGE SCALE GENOMIC DNA]</scope>
    <source>
        <strain evidence="2">CCUG 53270</strain>
    </source>
</reference>
<sequence>MKFIHRIFFLLSLVWFTCSIPLHLFAAGEEELKPNMLTLTESTALYEEPNLSSPTGVELTPQTVKLAGSNRSKQPMWDDTAWYQIETWLGNKWIYVSKAIPFRAYTAKEPPALLMKETELYDAPFLDRGTGIKIAPQYVDRNAFVQNYFRISTWLGEKWIPIDELVIVPQPMEPKPLKLMPGSPVYDKADYSSKPARIMETPVMVVAFEKYQRWYHIHTENGDAWYSPFIGPSDKVALADKELNVPEGTPIREYAFDTYPLRSLCQLSAQTIRAYEKRGDWYHVQACGLDGWVLVPDPAFRITDETQRISLDIQSIRWDGERTILQGRLKLSESLNSLDHPVSFELLYLDANANELGRMIGNIDSMDSGDINELTLKSEGNLSSYSNMVLRFVDSVYPDLSTHPAN</sequence>
<evidence type="ECO:0000313" key="2">
    <source>
        <dbReference type="Proteomes" id="UP001597180"/>
    </source>
</evidence>
<accession>A0ABW3UI20</accession>
<evidence type="ECO:0000313" key="1">
    <source>
        <dbReference type="EMBL" id="MFD1219969.1"/>
    </source>
</evidence>
<gene>
    <name evidence="1" type="ORF">ACFQ4B_07555</name>
</gene>
<proteinExistence type="predicted"/>
<comment type="caution">
    <text evidence="1">The sequence shown here is derived from an EMBL/GenBank/DDBJ whole genome shotgun (WGS) entry which is preliminary data.</text>
</comment>
<protein>
    <submittedName>
        <fullName evidence="1">Uncharacterized protein</fullName>
    </submittedName>
</protein>
<organism evidence="1 2">
    <name type="scientific">Paenibacillus vulneris</name>
    <dbReference type="NCBI Taxonomy" id="1133364"/>
    <lineage>
        <taxon>Bacteria</taxon>
        <taxon>Bacillati</taxon>
        <taxon>Bacillota</taxon>
        <taxon>Bacilli</taxon>
        <taxon>Bacillales</taxon>
        <taxon>Paenibacillaceae</taxon>
        <taxon>Paenibacillus</taxon>
    </lineage>
</organism>
<keyword evidence="2" id="KW-1185">Reference proteome</keyword>
<dbReference type="EMBL" id="JBHTLU010000012">
    <property type="protein sequence ID" value="MFD1219969.1"/>
    <property type="molecule type" value="Genomic_DNA"/>
</dbReference>